<dbReference type="PANTHER" id="PTHR21521:SF0">
    <property type="entry name" value="AMUN, ISOFORM A"/>
    <property type="match status" value="1"/>
</dbReference>
<feature type="compositionally biased region" description="Basic residues" evidence="1">
    <location>
        <begin position="252"/>
        <end position="261"/>
    </location>
</feature>
<dbReference type="RefSeq" id="XP_045961538.1">
    <property type="nucleotide sequence ID" value="XM_046106782.1"/>
</dbReference>
<dbReference type="Proteomes" id="UP000758603">
    <property type="component" value="Unassembled WGS sequence"/>
</dbReference>
<evidence type="ECO:0000313" key="2">
    <source>
        <dbReference type="EMBL" id="KAH6657304.1"/>
    </source>
</evidence>
<comment type="caution">
    <text evidence="2">The sequence shown here is derived from an EMBL/GenBank/DDBJ whole genome shotgun (WGS) entry which is preliminary data.</text>
</comment>
<dbReference type="GeneID" id="70135673"/>
<dbReference type="OrthoDB" id="8249012at2759"/>
<dbReference type="PANTHER" id="PTHR21521">
    <property type="entry name" value="AMUN, ISOFORM A"/>
    <property type="match status" value="1"/>
</dbReference>
<sequence>MVSNIPLPENISSDAFRKLLDRYPTLIESISNRKSSKPGQKTLVELDEFRYHDATKLFSSKSPKQQMSHDDVKILVDWKLRHGKFRPTLMKLVSSNDAEAVKETVENAMRAYWKSPDANAALGTISKLKGIGPATASLLLSVHDPERVIFFSDEAFWWLSCSGKQTPIKYNAKEYQKLNDCAHALVKRLGVSATDVEKVAYVVMKDEPLPAAEGDTTLTPSAAKPAIGDVKKAGTKRKEKPEYEDVPDSSLRRSKRRQAGR</sequence>
<proteinExistence type="predicted"/>
<protein>
    <submittedName>
        <fullName evidence="2">Uncharacterized protein</fullName>
    </submittedName>
</protein>
<evidence type="ECO:0000313" key="3">
    <source>
        <dbReference type="Proteomes" id="UP000758603"/>
    </source>
</evidence>
<evidence type="ECO:0000256" key="1">
    <source>
        <dbReference type="SAM" id="MobiDB-lite"/>
    </source>
</evidence>
<feature type="region of interest" description="Disordered" evidence="1">
    <location>
        <begin position="212"/>
        <end position="261"/>
    </location>
</feature>
<name>A0A9P9A0P8_9PEZI</name>
<accession>A0A9P9A0P8</accession>
<organism evidence="2 3">
    <name type="scientific">Truncatella angustata</name>
    <dbReference type="NCBI Taxonomy" id="152316"/>
    <lineage>
        <taxon>Eukaryota</taxon>
        <taxon>Fungi</taxon>
        <taxon>Dikarya</taxon>
        <taxon>Ascomycota</taxon>
        <taxon>Pezizomycotina</taxon>
        <taxon>Sordariomycetes</taxon>
        <taxon>Xylariomycetidae</taxon>
        <taxon>Amphisphaeriales</taxon>
        <taxon>Sporocadaceae</taxon>
        <taxon>Truncatella</taxon>
    </lineage>
</organism>
<gene>
    <name evidence="2" type="ORF">BKA67DRAFT_655577</name>
</gene>
<reference evidence="2" key="1">
    <citation type="journal article" date="2021" name="Nat. Commun.">
        <title>Genetic determinants of endophytism in the Arabidopsis root mycobiome.</title>
        <authorList>
            <person name="Mesny F."/>
            <person name="Miyauchi S."/>
            <person name="Thiergart T."/>
            <person name="Pickel B."/>
            <person name="Atanasova L."/>
            <person name="Karlsson M."/>
            <person name="Huettel B."/>
            <person name="Barry K.W."/>
            <person name="Haridas S."/>
            <person name="Chen C."/>
            <person name="Bauer D."/>
            <person name="Andreopoulos W."/>
            <person name="Pangilinan J."/>
            <person name="LaButti K."/>
            <person name="Riley R."/>
            <person name="Lipzen A."/>
            <person name="Clum A."/>
            <person name="Drula E."/>
            <person name="Henrissat B."/>
            <person name="Kohler A."/>
            <person name="Grigoriev I.V."/>
            <person name="Martin F.M."/>
            <person name="Hacquard S."/>
        </authorList>
    </citation>
    <scope>NUCLEOTIDE SEQUENCE</scope>
    <source>
        <strain evidence="2">MPI-SDFR-AT-0073</strain>
    </source>
</reference>
<keyword evidence="3" id="KW-1185">Reference proteome</keyword>
<dbReference type="AlphaFoldDB" id="A0A9P9A0P8"/>
<dbReference type="EMBL" id="JAGPXC010000002">
    <property type="protein sequence ID" value="KAH6657304.1"/>
    <property type="molecule type" value="Genomic_DNA"/>
</dbReference>